<accession>A0ABU9Q3U7</accession>
<evidence type="ECO:0000313" key="2">
    <source>
        <dbReference type="Proteomes" id="UP001494588"/>
    </source>
</evidence>
<dbReference type="RefSeq" id="WP_201648624.1">
    <property type="nucleotide sequence ID" value="NZ_CAJHCS010000002.1"/>
</dbReference>
<evidence type="ECO:0008006" key="3">
    <source>
        <dbReference type="Google" id="ProtNLM"/>
    </source>
</evidence>
<comment type="caution">
    <text evidence="1">The sequence shown here is derived from an EMBL/GenBank/DDBJ whole genome shotgun (WGS) entry which is preliminary data.</text>
</comment>
<dbReference type="Proteomes" id="UP001494588">
    <property type="component" value="Unassembled WGS sequence"/>
</dbReference>
<sequence length="84" mass="9493">MTEALTIESFWKAFCARQIARGVSQAQLQASEAAFYSGAVAMYDIMMIVTDPDFDPMDARVILAALYDEREEFLRIHDIAAIDR</sequence>
<organism evidence="1 2">
    <name type="scientific">Paraburkholderia sabiae</name>
    <dbReference type="NCBI Taxonomy" id="273251"/>
    <lineage>
        <taxon>Bacteria</taxon>
        <taxon>Pseudomonadati</taxon>
        <taxon>Pseudomonadota</taxon>
        <taxon>Betaproteobacteria</taxon>
        <taxon>Burkholderiales</taxon>
        <taxon>Burkholderiaceae</taxon>
        <taxon>Paraburkholderia</taxon>
    </lineage>
</organism>
<gene>
    <name evidence="1" type="ORF">V4C55_00245</name>
</gene>
<proteinExistence type="predicted"/>
<keyword evidence="2" id="KW-1185">Reference proteome</keyword>
<evidence type="ECO:0000313" key="1">
    <source>
        <dbReference type="EMBL" id="MEM5284106.1"/>
    </source>
</evidence>
<name>A0ABU9Q3U7_9BURK</name>
<reference evidence="1 2" key="1">
    <citation type="submission" date="2024-01" db="EMBL/GenBank/DDBJ databases">
        <title>The diversity of rhizobia nodulating Mimosa spp. in eleven states of Brazil covering several biomes is determined by host plant, location, and edaphic factors.</title>
        <authorList>
            <person name="Rouws L."/>
            <person name="Barauna A."/>
            <person name="Beukes C."/>
            <person name="De Faria S.M."/>
            <person name="Gross E."/>
            <person name="Dos Reis Junior F.B."/>
            <person name="Simon M."/>
            <person name="Maluk M."/>
            <person name="Odee D.W."/>
            <person name="Kenicer G."/>
            <person name="Young J.P.W."/>
            <person name="Reis V.M."/>
            <person name="Zilli J."/>
            <person name="James E.K."/>
        </authorList>
    </citation>
    <scope>NUCLEOTIDE SEQUENCE [LARGE SCALE GENOMIC DNA]</scope>
    <source>
        <strain evidence="1 2">JPY77</strain>
    </source>
</reference>
<protein>
    <recommendedName>
        <fullName evidence="3">DUF3717 domain-containing protein</fullName>
    </recommendedName>
</protein>
<dbReference type="EMBL" id="JAZHGC010000001">
    <property type="protein sequence ID" value="MEM5284106.1"/>
    <property type="molecule type" value="Genomic_DNA"/>
</dbReference>